<reference evidence="2 3" key="1">
    <citation type="submission" date="2016-09" db="EMBL/GenBank/DDBJ databases">
        <title>Pseudonocardia autotrophica DSM535, a candidate organism with high potential of specific P450 cytochromes.</title>
        <authorList>
            <person name="Grumaz C."/>
            <person name="Vainshtein Y."/>
            <person name="Kirstahler P."/>
            <person name="Sohn K."/>
        </authorList>
    </citation>
    <scope>NUCLEOTIDE SEQUENCE [LARGE SCALE GENOMIC DNA]</scope>
    <source>
        <strain evidence="2 3">DSM 535</strain>
    </source>
</reference>
<proteinExistence type="predicted"/>
<keyword evidence="3" id="KW-1185">Reference proteome</keyword>
<name>A0A1Y2N196_PSEAH</name>
<sequence>MWGSHDDFITVVPAEQAAKFVEEVGRLAGPVGCKRDQSRLERCPRAARPRRADAPGGAPDDAAYADHRREVPALKALIPPGRG</sequence>
<feature type="region of interest" description="Disordered" evidence="1">
    <location>
        <begin position="40"/>
        <end position="83"/>
    </location>
</feature>
<comment type="caution">
    <text evidence="2">The sequence shown here is derived from an EMBL/GenBank/DDBJ whole genome shotgun (WGS) entry which is preliminary data.</text>
</comment>
<gene>
    <name evidence="2" type="ORF">BG845_02446</name>
</gene>
<evidence type="ECO:0000256" key="1">
    <source>
        <dbReference type="SAM" id="MobiDB-lite"/>
    </source>
</evidence>
<dbReference type="STRING" id="2074.BG845_02446"/>
<dbReference type="Proteomes" id="UP000194360">
    <property type="component" value="Unassembled WGS sequence"/>
</dbReference>
<dbReference type="AlphaFoldDB" id="A0A1Y2N196"/>
<accession>A0A1Y2N196</accession>
<organism evidence="2 3">
    <name type="scientific">Pseudonocardia autotrophica</name>
    <name type="common">Amycolata autotrophica</name>
    <name type="synonym">Nocardia autotrophica</name>
    <dbReference type="NCBI Taxonomy" id="2074"/>
    <lineage>
        <taxon>Bacteria</taxon>
        <taxon>Bacillati</taxon>
        <taxon>Actinomycetota</taxon>
        <taxon>Actinomycetes</taxon>
        <taxon>Pseudonocardiales</taxon>
        <taxon>Pseudonocardiaceae</taxon>
        <taxon>Pseudonocardia</taxon>
    </lineage>
</organism>
<evidence type="ECO:0000313" key="3">
    <source>
        <dbReference type="Proteomes" id="UP000194360"/>
    </source>
</evidence>
<evidence type="ECO:0000313" key="2">
    <source>
        <dbReference type="EMBL" id="OSY40688.1"/>
    </source>
</evidence>
<protein>
    <submittedName>
        <fullName evidence="2">Uncharacterized protein</fullName>
    </submittedName>
</protein>
<dbReference type="EMBL" id="MIGB01000011">
    <property type="protein sequence ID" value="OSY40688.1"/>
    <property type="molecule type" value="Genomic_DNA"/>
</dbReference>